<evidence type="ECO:0000313" key="3">
    <source>
        <dbReference type="Proteomes" id="UP000641386"/>
    </source>
</evidence>
<feature type="region of interest" description="Disordered" evidence="1">
    <location>
        <begin position="60"/>
        <end position="79"/>
    </location>
</feature>
<accession>A0A918ZVG0</accession>
<evidence type="ECO:0000256" key="1">
    <source>
        <dbReference type="SAM" id="MobiDB-lite"/>
    </source>
</evidence>
<name>A0A918ZVG0_9ACTN</name>
<proteinExistence type="predicted"/>
<protein>
    <submittedName>
        <fullName evidence="2">Uncharacterized protein</fullName>
    </submittedName>
</protein>
<dbReference type="Proteomes" id="UP000641386">
    <property type="component" value="Unassembled WGS sequence"/>
</dbReference>
<dbReference type="EMBL" id="BNBC01000009">
    <property type="protein sequence ID" value="GHE70136.1"/>
    <property type="molecule type" value="Genomic_DNA"/>
</dbReference>
<reference evidence="2" key="2">
    <citation type="submission" date="2020-09" db="EMBL/GenBank/DDBJ databases">
        <authorList>
            <person name="Sun Q."/>
            <person name="Ohkuma M."/>
        </authorList>
    </citation>
    <scope>NUCLEOTIDE SEQUENCE</scope>
    <source>
        <strain evidence="2">JCM 3302</strain>
    </source>
</reference>
<reference evidence="2" key="1">
    <citation type="journal article" date="2014" name="Int. J. Syst. Evol. Microbiol.">
        <title>Complete genome sequence of Corynebacterium casei LMG S-19264T (=DSM 44701T), isolated from a smear-ripened cheese.</title>
        <authorList>
            <consortium name="US DOE Joint Genome Institute (JGI-PGF)"/>
            <person name="Walter F."/>
            <person name="Albersmeier A."/>
            <person name="Kalinowski J."/>
            <person name="Ruckert C."/>
        </authorList>
    </citation>
    <scope>NUCLEOTIDE SEQUENCE</scope>
    <source>
        <strain evidence="2">JCM 3302</strain>
    </source>
</reference>
<feature type="compositionally biased region" description="Low complexity" evidence="1">
    <location>
        <begin position="60"/>
        <end position="73"/>
    </location>
</feature>
<comment type="caution">
    <text evidence="2">The sequence shown here is derived from an EMBL/GenBank/DDBJ whole genome shotgun (WGS) entry which is preliminary data.</text>
</comment>
<organism evidence="2 3">
    <name type="scientific">Streptomyces spiralis</name>
    <dbReference type="NCBI Taxonomy" id="66376"/>
    <lineage>
        <taxon>Bacteria</taxon>
        <taxon>Bacillati</taxon>
        <taxon>Actinomycetota</taxon>
        <taxon>Actinomycetes</taxon>
        <taxon>Kitasatosporales</taxon>
        <taxon>Streptomycetaceae</taxon>
        <taxon>Streptomyces</taxon>
    </lineage>
</organism>
<evidence type="ECO:0000313" key="2">
    <source>
        <dbReference type="EMBL" id="GHE70136.1"/>
    </source>
</evidence>
<gene>
    <name evidence="2" type="ORF">GCM10014715_25140</name>
</gene>
<sequence length="79" mass="8086">MSAGSVGWSCMELTLVAGGRSGFRPRRTATQPRAPRAPAGPYFSSVSLIASRYALAAARKAASGSTPSDSARAARARSS</sequence>
<keyword evidence="3" id="KW-1185">Reference proteome</keyword>
<dbReference type="AlphaFoldDB" id="A0A918ZVG0"/>